<feature type="transmembrane region" description="Helical" evidence="6">
    <location>
        <begin position="265"/>
        <end position="287"/>
    </location>
</feature>
<dbReference type="Pfam" id="PF03739">
    <property type="entry name" value="LptF_LptG"/>
    <property type="match status" value="1"/>
</dbReference>
<name>A0A645DL92_9ZZZZ</name>
<evidence type="ECO:0000256" key="3">
    <source>
        <dbReference type="ARBA" id="ARBA00022692"/>
    </source>
</evidence>
<keyword evidence="4 6" id="KW-1133">Transmembrane helix</keyword>
<comment type="caution">
    <text evidence="7">The sequence shown here is derived from an EMBL/GenBank/DDBJ whole genome shotgun (WGS) entry which is preliminary data.</text>
</comment>
<feature type="transmembrane region" description="Helical" evidence="6">
    <location>
        <begin position="207"/>
        <end position="228"/>
    </location>
</feature>
<protein>
    <recommendedName>
        <fullName evidence="8">Lipopolysaccharide export system permease protein LptG</fullName>
    </recommendedName>
</protein>
<dbReference type="GO" id="GO:0043190">
    <property type="term" value="C:ATP-binding cassette (ABC) transporter complex"/>
    <property type="evidence" value="ECO:0007669"/>
    <property type="project" value="TreeGrafter"/>
</dbReference>
<dbReference type="InterPro" id="IPR005495">
    <property type="entry name" value="LptG/LptF_permease"/>
</dbReference>
<dbReference type="PANTHER" id="PTHR33529">
    <property type="entry name" value="SLR0882 PROTEIN-RELATED"/>
    <property type="match status" value="1"/>
</dbReference>
<keyword evidence="5 6" id="KW-0472">Membrane</keyword>
<evidence type="ECO:0000256" key="6">
    <source>
        <dbReference type="SAM" id="Phobius"/>
    </source>
</evidence>
<accession>A0A645DL92</accession>
<evidence type="ECO:0008006" key="8">
    <source>
        <dbReference type="Google" id="ProtNLM"/>
    </source>
</evidence>
<feature type="transmembrane region" description="Helical" evidence="6">
    <location>
        <begin position="31"/>
        <end position="50"/>
    </location>
</feature>
<dbReference type="AlphaFoldDB" id="A0A645DL92"/>
<evidence type="ECO:0000256" key="2">
    <source>
        <dbReference type="ARBA" id="ARBA00022475"/>
    </source>
</evidence>
<evidence type="ECO:0000313" key="7">
    <source>
        <dbReference type="EMBL" id="MPM90045.1"/>
    </source>
</evidence>
<keyword evidence="3 6" id="KW-0812">Transmembrane</keyword>
<feature type="transmembrane region" description="Helical" evidence="6">
    <location>
        <begin position="234"/>
        <end position="253"/>
    </location>
</feature>
<dbReference type="EMBL" id="VSSQ01037375">
    <property type="protein sequence ID" value="MPM90045.1"/>
    <property type="molecule type" value="Genomic_DNA"/>
</dbReference>
<reference evidence="7" key="1">
    <citation type="submission" date="2019-08" db="EMBL/GenBank/DDBJ databases">
        <authorList>
            <person name="Kucharzyk K."/>
            <person name="Murdoch R.W."/>
            <person name="Higgins S."/>
            <person name="Loffler F."/>
        </authorList>
    </citation>
    <scope>NUCLEOTIDE SEQUENCE</scope>
</reference>
<proteinExistence type="predicted"/>
<dbReference type="PANTHER" id="PTHR33529:SF6">
    <property type="entry name" value="YJGP_YJGQ FAMILY PERMEASE"/>
    <property type="match status" value="1"/>
</dbReference>
<organism evidence="7">
    <name type="scientific">bioreactor metagenome</name>
    <dbReference type="NCBI Taxonomy" id="1076179"/>
    <lineage>
        <taxon>unclassified sequences</taxon>
        <taxon>metagenomes</taxon>
        <taxon>ecological metagenomes</taxon>
    </lineage>
</organism>
<evidence type="ECO:0000256" key="4">
    <source>
        <dbReference type="ARBA" id="ARBA00022989"/>
    </source>
</evidence>
<comment type="subcellular location">
    <subcellularLocation>
        <location evidence="1">Cell membrane</location>
        <topology evidence="1">Multi-pass membrane protein</topology>
    </subcellularLocation>
</comment>
<sequence length="292" mass="32452">MLLAALLSFGRLSGSSEITAMKSGGISFYRLAAPVLIVGFIVSMFSVIWAEKVVPASKAEYTRILNYEIKKDTKPKSQDHVVIKSLSGANLERLTYARSFDEKTGIMKDITIEEFESGELKRIQKAKTADWRNGAWYMQDGTILSIGEEGVQQTMTFAEQVLPVSASPKEISLDQKGPDEMTLGELKQYIKILDKQYLPTGKYWMEVYMRFSIPMASFFFVLIGVPLGMQPQRASSSIGLGISIILIFVYYSVMTFMSGLGKGGVLNPLLAAIIPNLLCLIAGVWLMRKKNE</sequence>
<evidence type="ECO:0000256" key="1">
    <source>
        <dbReference type="ARBA" id="ARBA00004651"/>
    </source>
</evidence>
<dbReference type="GO" id="GO:0015920">
    <property type="term" value="P:lipopolysaccharide transport"/>
    <property type="evidence" value="ECO:0007669"/>
    <property type="project" value="TreeGrafter"/>
</dbReference>
<gene>
    <name evidence="7" type="ORF">SDC9_137161</name>
</gene>
<evidence type="ECO:0000256" key="5">
    <source>
        <dbReference type="ARBA" id="ARBA00023136"/>
    </source>
</evidence>
<keyword evidence="2" id="KW-1003">Cell membrane</keyword>